<gene>
    <name evidence="4" type="ORF">NH397_00215</name>
</gene>
<dbReference type="Proteomes" id="UP001055437">
    <property type="component" value="Chromosome"/>
</dbReference>
<evidence type="ECO:0000313" key="4">
    <source>
        <dbReference type="EMBL" id="USS00940.1"/>
    </source>
</evidence>
<keyword evidence="2" id="KW-0378">Hydrolase</keyword>
<dbReference type="Gene3D" id="2.60.120.200">
    <property type="match status" value="1"/>
</dbReference>
<dbReference type="RefSeq" id="WP_205687139.1">
    <property type="nucleotide sequence ID" value="NZ_CP023671.1"/>
</dbReference>
<reference evidence="4" key="1">
    <citation type="submission" date="2022-06" db="EMBL/GenBank/DDBJ databases">
        <authorList>
            <person name="Holder M.E."/>
            <person name="Ajami N.J."/>
            <person name="Petrosino J.F."/>
        </authorList>
    </citation>
    <scope>NUCLEOTIDE SEQUENCE</scope>
    <source>
        <strain evidence="4">RMA 8861</strain>
    </source>
</reference>
<dbReference type="Pfam" id="PF02018">
    <property type="entry name" value="CBM_4_9"/>
    <property type="match status" value="1"/>
</dbReference>
<dbReference type="CDD" id="cd08023">
    <property type="entry name" value="GH16_laminarinase_like"/>
    <property type="match status" value="1"/>
</dbReference>
<dbReference type="InterPro" id="IPR000757">
    <property type="entry name" value="Beta-glucanase-like"/>
</dbReference>
<dbReference type="InterPro" id="IPR003305">
    <property type="entry name" value="CenC_carb-bd"/>
</dbReference>
<dbReference type="EMBL" id="CP099799">
    <property type="protein sequence ID" value="USS00940.1"/>
    <property type="molecule type" value="Genomic_DNA"/>
</dbReference>
<dbReference type="SUPFAM" id="SSF49899">
    <property type="entry name" value="Concanavalin A-like lectins/glucanases"/>
    <property type="match status" value="1"/>
</dbReference>
<dbReference type="Gene3D" id="2.60.120.260">
    <property type="entry name" value="Galactose-binding domain-like"/>
    <property type="match status" value="1"/>
</dbReference>
<evidence type="ECO:0000313" key="5">
    <source>
        <dbReference type="Proteomes" id="UP001055437"/>
    </source>
</evidence>
<evidence type="ECO:0000259" key="3">
    <source>
        <dbReference type="PROSITE" id="PS51762"/>
    </source>
</evidence>
<dbReference type="PANTHER" id="PTHR10963:SF55">
    <property type="entry name" value="GLYCOSIDE HYDROLASE FAMILY 16 PROTEIN"/>
    <property type="match status" value="1"/>
</dbReference>
<dbReference type="GeneID" id="303560591"/>
<feature type="domain" description="GH16" evidence="3">
    <location>
        <begin position="152"/>
        <end position="482"/>
    </location>
</feature>
<proteinExistence type="inferred from homology"/>
<dbReference type="InterPro" id="IPR013320">
    <property type="entry name" value="ConA-like_dom_sf"/>
</dbReference>
<comment type="similarity">
    <text evidence="1">Belongs to the glycosyl hydrolase 16 family.</text>
</comment>
<evidence type="ECO:0000256" key="2">
    <source>
        <dbReference type="ARBA" id="ARBA00022801"/>
    </source>
</evidence>
<sequence>MKNYRKKISLLLFIGITSVYGLSNLNMINVKAATNHQYDLVELNKVNLIKNSSFELGDLNWNLNNGKISKNKGLKGSNAGVLDTTALTGSNVNGYVGQVVSVEKNTDYEITFWARVDVEGAKANFSIRSNNDSGKFLSDINGSIIDLAITTTEWKKYKVNLNSGENTAIFIQLVKWATPDDNHYDKTKLCSAYIDDVSVININSLNNSSNYEIIWADDFNTGKLDTNIWGYELGSIRGHEQQHYVNSKDNIFTRVNKEGGELVLKATNRPSKDQYYNPRNENRKVIYNSGSIRTHGKKEFLYGRIEMRAKLPKGKGVFPAFWTLGSDFTLDGKIYNKQGRGWPECGEIDIMELTGQEENTSYGNRTVYQTLHYGIDKNDNGKYAGNGTNYSLSNEIFNDDYHIFGINWSKGKIEWYVDNKIVRTVDYSNDPIALSQIDTPQYIQLNLAMGGAWPGEVATNLAGSEFAIDYVYYAQNEQQKSDMEKYYSKQATITGVKDISMVAGSEPNLLDGISSNKNTSVDFSIENEPMFINDGSNKPCTSVDLLCRGKEDTDKLKALPKGRYNIHYTAIPTGESESGYVRKSAILTIK</sequence>
<organism evidence="4 5">
    <name type="scientific">Clostridium septicum</name>
    <dbReference type="NCBI Taxonomy" id="1504"/>
    <lineage>
        <taxon>Bacteria</taxon>
        <taxon>Bacillati</taxon>
        <taxon>Bacillota</taxon>
        <taxon>Clostridia</taxon>
        <taxon>Eubacteriales</taxon>
        <taxon>Clostridiaceae</taxon>
        <taxon>Clostridium</taxon>
    </lineage>
</organism>
<accession>A0ABY5AZN2</accession>
<dbReference type="SUPFAM" id="SSF49785">
    <property type="entry name" value="Galactose-binding domain-like"/>
    <property type="match status" value="1"/>
</dbReference>
<dbReference type="InterPro" id="IPR008979">
    <property type="entry name" value="Galactose-bd-like_sf"/>
</dbReference>
<dbReference type="PANTHER" id="PTHR10963">
    <property type="entry name" value="GLYCOSYL HYDROLASE-RELATED"/>
    <property type="match status" value="1"/>
</dbReference>
<protein>
    <submittedName>
        <fullName evidence="4">Family 16 glycosylhydrolase</fullName>
    </submittedName>
</protein>
<keyword evidence="5" id="KW-1185">Reference proteome</keyword>
<dbReference type="PROSITE" id="PS51762">
    <property type="entry name" value="GH16_2"/>
    <property type="match status" value="1"/>
</dbReference>
<dbReference type="Pfam" id="PF00722">
    <property type="entry name" value="Glyco_hydro_16"/>
    <property type="match status" value="1"/>
</dbReference>
<dbReference type="InterPro" id="IPR050546">
    <property type="entry name" value="Glycosyl_Hydrlase_16"/>
</dbReference>
<name>A0ABY5AZN2_CLOSE</name>
<evidence type="ECO:0000256" key="1">
    <source>
        <dbReference type="ARBA" id="ARBA00006865"/>
    </source>
</evidence>